<proteinExistence type="predicted"/>
<accession>A0ABY7EMG3</accession>
<evidence type="ECO:0000313" key="2">
    <source>
        <dbReference type="Proteomes" id="UP001164746"/>
    </source>
</evidence>
<reference evidence="1" key="1">
    <citation type="submission" date="2022-11" db="EMBL/GenBank/DDBJ databases">
        <title>Centuries of genome instability and evolution in soft-shell clam transmissible cancer (bioRxiv).</title>
        <authorList>
            <person name="Hart S.F.M."/>
            <person name="Yonemitsu M.A."/>
            <person name="Giersch R.M."/>
            <person name="Beal B.F."/>
            <person name="Arriagada G."/>
            <person name="Davis B.W."/>
            <person name="Ostrander E.A."/>
            <person name="Goff S.P."/>
            <person name="Metzger M.J."/>
        </authorList>
    </citation>
    <scope>NUCLEOTIDE SEQUENCE</scope>
    <source>
        <strain evidence="1">MELC-2E11</strain>
        <tissue evidence="1">Siphon/mantle</tissue>
    </source>
</reference>
<gene>
    <name evidence="1" type="ORF">MAR_036256</name>
</gene>
<evidence type="ECO:0000313" key="1">
    <source>
        <dbReference type="EMBL" id="WAR11180.1"/>
    </source>
</evidence>
<sequence length="174" mass="19872">MKQKVITQGEQLTRLRRDISSKDNEIKQLILGLHTLLNFVVPPNYSVPYEALRSDLKSLQPENGSILTLCQLMHDFGIKECQFGLGLHSTDVAFNTCIDIMYIKLCQLSIWPHRDTIIRKCHPSTKMNFSHTLTGCDLNGGSMFVSEIFRGTVSDKAEQYVFMMYGNIKKSCEY</sequence>
<dbReference type="Proteomes" id="UP001164746">
    <property type="component" value="Chromosome 7"/>
</dbReference>
<protein>
    <submittedName>
        <fullName evidence="1">Uncharacterized protein</fullName>
    </submittedName>
</protein>
<organism evidence="1 2">
    <name type="scientific">Mya arenaria</name>
    <name type="common">Soft-shell clam</name>
    <dbReference type="NCBI Taxonomy" id="6604"/>
    <lineage>
        <taxon>Eukaryota</taxon>
        <taxon>Metazoa</taxon>
        <taxon>Spiralia</taxon>
        <taxon>Lophotrochozoa</taxon>
        <taxon>Mollusca</taxon>
        <taxon>Bivalvia</taxon>
        <taxon>Autobranchia</taxon>
        <taxon>Heteroconchia</taxon>
        <taxon>Euheterodonta</taxon>
        <taxon>Imparidentia</taxon>
        <taxon>Neoheterodontei</taxon>
        <taxon>Myida</taxon>
        <taxon>Myoidea</taxon>
        <taxon>Myidae</taxon>
        <taxon>Mya</taxon>
    </lineage>
</organism>
<keyword evidence="2" id="KW-1185">Reference proteome</keyword>
<dbReference type="EMBL" id="CP111018">
    <property type="protein sequence ID" value="WAR11180.1"/>
    <property type="molecule type" value="Genomic_DNA"/>
</dbReference>
<name>A0ABY7EMG3_MYAAR</name>